<evidence type="ECO:0000313" key="2">
    <source>
        <dbReference type="EMBL" id="QND62080.1"/>
    </source>
</evidence>
<geneLocation type="plasmid" evidence="2 3">
    <name>p_1</name>
</geneLocation>
<dbReference type="Gene3D" id="2.30.130.30">
    <property type="entry name" value="Hypothetical protein"/>
    <property type="match status" value="1"/>
</dbReference>
<dbReference type="SMART" id="SM01022">
    <property type="entry name" value="ASCH"/>
    <property type="match status" value="1"/>
</dbReference>
<dbReference type="SUPFAM" id="SSF88697">
    <property type="entry name" value="PUA domain-like"/>
    <property type="match status" value="1"/>
</dbReference>
<keyword evidence="2" id="KW-0614">Plasmid</keyword>
<dbReference type="InterPro" id="IPR007374">
    <property type="entry name" value="ASCH_domain"/>
</dbReference>
<dbReference type="EMBL" id="CP050299">
    <property type="protein sequence ID" value="QND62080.1"/>
    <property type="molecule type" value="Genomic_DNA"/>
</dbReference>
<dbReference type="Proteomes" id="UP000515465">
    <property type="component" value="Plasmid p_1"/>
</dbReference>
<proteinExistence type="predicted"/>
<dbReference type="InterPro" id="IPR015947">
    <property type="entry name" value="PUA-like_sf"/>
</dbReference>
<feature type="domain" description="ASCH" evidence="1">
    <location>
        <begin position="1"/>
        <end position="108"/>
    </location>
</feature>
<reference evidence="3" key="1">
    <citation type="journal article" date="2020" name="Mol. Plant Microbe">
        <title>Rhizobial microsymbionts of the narrowly endemic Oxytropis species growing in Kamchatka are characterized by significant genetic diversity and possess a set of genes that are associated with T3SS and T6SS secretion systems and can affect the development of symbiosis.</title>
        <authorList>
            <person name="Safronova V."/>
            <person name="Guro P."/>
            <person name="Sazanova A."/>
            <person name="Kuznetsova I."/>
            <person name="Belimov A."/>
            <person name="Yakubov V."/>
            <person name="Chirak E."/>
            <person name="Afonin A."/>
            <person name="Gogolev Y."/>
            <person name="Andronov E."/>
            <person name="Tikhonovich I."/>
        </authorList>
    </citation>
    <scope>NUCLEOTIDE SEQUENCE [LARGE SCALE GENOMIC DNA]</scope>
    <source>
        <strain evidence="3">583</strain>
        <plasmid evidence="3">p_1</plasmid>
    </source>
</reference>
<dbReference type="RefSeq" id="WP_183465784.1">
    <property type="nucleotide sequence ID" value="NZ_CP050299.1"/>
</dbReference>
<gene>
    <name evidence="2" type="ORF">HB778_39000</name>
</gene>
<name>A0A7G6T5P8_9HYPH</name>
<protein>
    <submittedName>
        <fullName evidence="2">ASCH domain-containing protein</fullName>
    </submittedName>
</protein>
<sequence length="127" mass="14358">MAERLADKVLSEQKSTTIRYDRDRVEYPAGPVLPLYAAEERGPQDEYRCLACLRVLSVRYSTFNGLTEADARSDGFSSLDELLGALQRFYGRIMPEDTVCIYEFALEPTATKRNTRGRNVVLESPSV</sequence>
<evidence type="ECO:0000259" key="1">
    <source>
        <dbReference type="SMART" id="SM01022"/>
    </source>
</evidence>
<dbReference type="AlphaFoldDB" id="A0A7G6T5P8"/>
<organism evidence="2 3">
    <name type="scientific">Mesorhizobium huakuii</name>
    <dbReference type="NCBI Taxonomy" id="28104"/>
    <lineage>
        <taxon>Bacteria</taxon>
        <taxon>Pseudomonadati</taxon>
        <taxon>Pseudomonadota</taxon>
        <taxon>Alphaproteobacteria</taxon>
        <taxon>Hyphomicrobiales</taxon>
        <taxon>Phyllobacteriaceae</taxon>
        <taxon>Mesorhizobium</taxon>
    </lineage>
</organism>
<evidence type="ECO:0000313" key="3">
    <source>
        <dbReference type="Proteomes" id="UP000515465"/>
    </source>
</evidence>
<dbReference type="Pfam" id="PF04266">
    <property type="entry name" value="ASCH"/>
    <property type="match status" value="1"/>
</dbReference>
<accession>A0A7G6T5P8</accession>